<feature type="signal peptide" evidence="1">
    <location>
        <begin position="1"/>
        <end position="23"/>
    </location>
</feature>
<dbReference type="OrthoDB" id="5134860at2"/>
<dbReference type="Proteomes" id="UP000051950">
    <property type="component" value="Unassembled WGS sequence"/>
</dbReference>
<sequence length="323" mass="36686">MKNILSLSAILLFAVLACNSKNAPVETVKPAPPFVESVDPPDAPPKTWKEHWFEHVQLLNRVYYDTSVVVYYDGDVKPTVAWPKTYMAEAWNYTKKTYGKFGDDSRLFVIYHAGKYSGGHPGTYLDAGHDYRNVTDCGAISLDAWTSGIDNDIDLSTHEIGHIVEGASKGVKESPAFDIWHDSKWMEIYQYDVYLGLNRAADAQRWYNKMMTVTDSYPKAGTQWFKNWFLPIYENYGKAKVLNGFFTLLSQQFPKQQLTVQGKSYQQYTRKMNFGEFIHFWSGAAKVDLAPLALTAFGLKDEKGADWAPMLAKAKIDFPAITY</sequence>
<dbReference type="EMBL" id="LMZQ01000005">
    <property type="protein sequence ID" value="KRT16354.1"/>
    <property type="molecule type" value="Genomic_DNA"/>
</dbReference>
<accession>A0A0T5VR65</accession>
<gene>
    <name evidence="2" type="ORF">ASU31_09290</name>
</gene>
<dbReference type="AlphaFoldDB" id="A0A0T5VR65"/>
<proteinExistence type="predicted"/>
<dbReference type="STRING" id="687842.ASU31_09290"/>
<protein>
    <submittedName>
        <fullName evidence="2">Uncharacterized protein</fullName>
    </submittedName>
</protein>
<dbReference type="PROSITE" id="PS51257">
    <property type="entry name" value="PROKAR_LIPOPROTEIN"/>
    <property type="match status" value="1"/>
</dbReference>
<dbReference type="RefSeq" id="WP_057932064.1">
    <property type="nucleotide sequence ID" value="NZ_LMZQ01000005.1"/>
</dbReference>
<name>A0A0T5VR65_9SPHI</name>
<evidence type="ECO:0000256" key="1">
    <source>
        <dbReference type="SAM" id="SignalP"/>
    </source>
</evidence>
<keyword evidence="1" id="KW-0732">Signal</keyword>
<feature type="chain" id="PRO_5006665628" evidence="1">
    <location>
        <begin position="24"/>
        <end position="323"/>
    </location>
</feature>
<organism evidence="2 3">
    <name type="scientific">Pedobacter ginsenosidimutans</name>
    <dbReference type="NCBI Taxonomy" id="687842"/>
    <lineage>
        <taxon>Bacteria</taxon>
        <taxon>Pseudomonadati</taxon>
        <taxon>Bacteroidota</taxon>
        <taxon>Sphingobacteriia</taxon>
        <taxon>Sphingobacteriales</taxon>
        <taxon>Sphingobacteriaceae</taxon>
        <taxon>Pedobacter</taxon>
    </lineage>
</organism>
<evidence type="ECO:0000313" key="2">
    <source>
        <dbReference type="EMBL" id="KRT16354.1"/>
    </source>
</evidence>
<reference evidence="2 3" key="1">
    <citation type="submission" date="2015-11" db="EMBL/GenBank/DDBJ databases">
        <title>Sequence of Pedobacter ginsenosidimutans.</title>
        <authorList>
            <person name="Carson E."/>
            <person name="Keyser V."/>
            <person name="Newman J."/>
            <person name="Miller J."/>
        </authorList>
    </citation>
    <scope>NUCLEOTIDE SEQUENCE [LARGE SCALE GENOMIC DNA]</scope>
    <source>
        <strain evidence="2 3">KACC 14530</strain>
    </source>
</reference>
<comment type="caution">
    <text evidence="2">The sequence shown here is derived from an EMBL/GenBank/DDBJ whole genome shotgun (WGS) entry which is preliminary data.</text>
</comment>
<keyword evidence="3" id="KW-1185">Reference proteome</keyword>
<evidence type="ECO:0000313" key="3">
    <source>
        <dbReference type="Proteomes" id="UP000051950"/>
    </source>
</evidence>